<dbReference type="EMBL" id="CP013926">
    <property type="protein sequence ID" value="AMJ74652.1"/>
    <property type="molecule type" value="Genomic_DNA"/>
</dbReference>
<evidence type="ECO:0000259" key="4">
    <source>
        <dbReference type="Pfam" id="PF01232"/>
    </source>
</evidence>
<dbReference type="Proteomes" id="UP001170717">
    <property type="component" value="Unassembled WGS sequence"/>
</dbReference>
<dbReference type="Pfam" id="PF01232">
    <property type="entry name" value="Mannitol_dh"/>
    <property type="match status" value="1"/>
</dbReference>
<name>A0AAW7YXD5_9ALTE</name>
<evidence type="ECO:0000256" key="2">
    <source>
        <dbReference type="ARBA" id="ARBA00023027"/>
    </source>
</evidence>
<dbReference type="PROSITE" id="PS00974">
    <property type="entry name" value="MANNITOL_DHGENASE"/>
    <property type="match status" value="1"/>
</dbReference>
<dbReference type="Gene3D" id="1.10.1040.10">
    <property type="entry name" value="N-(1-d-carboxylethyl)-l-norvaline Dehydrogenase, domain 2"/>
    <property type="match status" value="1"/>
</dbReference>
<organism evidence="7 9">
    <name type="scientific">Alteromonas stellipolaris</name>
    <dbReference type="NCBI Taxonomy" id="233316"/>
    <lineage>
        <taxon>Bacteria</taxon>
        <taxon>Pseudomonadati</taxon>
        <taxon>Pseudomonadota</taxon>
        <taxon>Gammaproteobacteria</taxon>
        <taxon>Alteromonadales</taxon>
        <taxon>Alteromonadaceae</taxon>
        <taxon>Alteromonas/Salinimonas group</taxon>
        <taxon>Alteromonas</taxon>
    </lineage>
</organism>
<dbReference type="Gene3D" id="3.40.50.720">
    <property type="entry name" value="NAD(P)-binding Rossmann-like Domain"/>
    <property type="match status" value="1"/>
</dbReference>
<dbReference type="PANTHER" id="PTHR43362:SF1">
    <property type="entry name" value="MANNITOL DEHYDROGENASE 2-RELATED"/>
    <property type="match status" value="1"/>
</dbReference>
<dbReference type="InterPro" id="IPR023027">
    <property type="entry name" value="Mannitol_DH_CS"/>
</dbReference>
<dbReference type="AlphaFoldDB" id="A0AAW7YXD5"/>
<sequence>MQPATNMRLNRTALSSLDESIAVPQYDVSRVEAGIVHVGVGGFHRAHEAMYVDAYMNVTGDTSWGICGVGLREADRHMQSLLKEQDYLYTLVEKHANGERKARVIGALTDFLIAGDSPIAIIDKMASEAIKIVSLTITEGGYNFDPTTGEFIAQNPDVQHDLANPESPKLVFGYLTAALKKRKEMGIAPFTVMSCDNIQHNGDVLKAMLLSYVRLADTDFANWVEENVSFPNSMVDRITPATTDEDKAALVESGIEDSWPVVCEPFAQWIIADKFCNERPAFEDVGAQFVDNVAPYEKLKLRMLNAGHSVLGLTGSLAGLDTIHESVAQTELRSLLATFMVDEVMPTLDPVAGIDVHDYKNILLARFANPYIKDSLSRICLESSAKIPVFLLPTIRENLANGGKVDISALILAAWSFYSDKRTSQKGTPLVIQDQLADELHNAASRYQDDALSFLKVTSVFGDLSDEAGFTPVYQGYLSRIYNGESILEIAKSLTSAPSEPALV</sequence>
<feature type="domain" description="Mannitol dehydrogenase N-terminal" evidence="4">
    <location>
        <begin position="34"/>
        <end position="283"/>
    </location>
</feature>
<evidence type="ECO:0000256" key="3">
    <source>
        <dbReference type="ARBA" id="ARBA00061451"/>
    </source>
</evidence>
<reference evidence="6 8" key="1">
    <citation type="submission" date="2015-12" db="EMBL/GenBank/DDBJ databases">
        <title>Intraspecies pangenome expansion in the marine bacterium Alteromonas.</title>
        <authorList>
            <person name="Lopez-Perez M."/>
            <person name="Rodriguez-Valera F."/>
        </authorList>
    </citation>
    <scope>NUCLEOTIDE SEQUENCE [LARGE SCALE GENOMIC DNA]</scope>
    <source>
        <strain evidence="6 8">LMG 21861</strain>
    </source>
</reference>
<dbReference type="InterPro" id="IPR036291">
    <property type="entry name" value="NAD(P)-bd_dom_sf"/>
</dbReference>
<dbReference type="SUPFAM" id="SSF51735">
    <property type="entry name" value="NAD(P)-binding Rossmann-fold domains"/>
    <property type="match status" value="1"/>
</dbReference>
<keyword evidence="8" id="KW-1185">Reference proteome</keyword>
<keyword evidence="1 7" id="KW-0560">Oxidoreductase</keyword>
<dbReference type="KEGG" id="asq:AVL57_12205"/>
<comment type="similarity">
    <text evidence="3">Belongs to the mannitol dehydrogenase family. UxuB subfamily.</text>
</comment>
<accession>A0AAW7YXD5</accession>
<feature type="domain" description="Mannitol dehydrogenase C-terminal" evidence="5">
    <location>
        <begin position="292"/>
        <end position="471"/>
    </location>
</feature>
<protein>
    <submittedName>
        <fullName evidence="6 7">Mannitol dehydrogenase</fullName>
        <ecNumber evidence="7">1.1.1.-</ecNumber>
    </submittedName>
</protein>
<dbReference type="RefSeq" id="WP_057791428.1">
    <property type="nucleotide sequence ID" value="NZ_CAXIBE010000038.1"/>
</dbReference>
<dbReference type="InterPro" id="IPR013131">
    <property type="entry name" value="Mannitol_DH_N"/>
</dbReference>
<dbReference type="InterPro" id="IPR050988">
    <property type="entry name" value="Mannitol_DH/Oxidoreductase"/>
</dbReference>
<dbReference type="InterPro" id="IPR013328">
    <property type="entry name" value="6PGD_dom2"/>
</dbReference>
<reference evidence="7" key="2">
    <citation type="submission" date="2023-07" db="EMBL/GenBank/DDBJ databases">
        <title>Genome content predicts the carbon catabolic preferences of heterotrophic bacteria.</title>
        <authorList>
            <person name="Gralka M."/>
        </authorList>
    </citation>
    <scope>NUCLEOTIDE SEQUENCE</scope>
    <source>
        <strain evidence="7">F2M12</strain>
    </source>
</reference>
<evidence type="ECO:0000313" key="8">
    <source>
        <dbReference type="Proteomes" id="UP000056750"/>
    </source>
</evidence>
<gene>
    <name evidence="6" type="ORF">AVL57_12205</name>
    <name evidence="7" type="ORF">Q4527_06560</name>
</gene>
<evidence type="ECO:0000313" key="6">
    <source>
        <dbReference type="EMBL" id="AMJ74652.1"/>
    </source>
</evidence>
<dbReference type="PRINTS" id="PR00084">
    <property type="entry name" value="MTLDHDRGNASE"/>
</dbReference>
<dbReference type="InterPro" id="IPR008927">
    <property type="entry name" value="6-PGluconate_DH-like_C_sf"/>
</dbReference>
<evidence type="ECO:0000256" key="1">
    <source>
        <dbReference type="ARBA" id="ARBA00023002"/>
    </source>
</evidence>
<evidence type="ECO:0000313" key="7">
    <source>
        <dbReference type="EMBL" id="MDO6577045.1"/>
    </source>
</evidence>
<keyword evidence="2" id="KW-0520">NAD</keyword>
<dbReference type="GO" id="GO:0019594">
    <property type="term" value="P:mannitol metabolic process"/>
    <property type="evidence" value="ECO:0007669"/>
    <property type="project" value="InterPro"/>
</dbReference>
<proteinExistence type="inferred from homology"/>
<dbReference type="EC" id="1.1.1.-" evidence="7"/>
<dbReference type="EMBL" id="JAUOQI010000004">
    <property type="protein sequence ID" value="MDO6577045.1"/>
    <property type="molecule type" value="Genomic_DNA"/>
</dbReference>
<dbReference type="InterPro" id="IPR013118">
    <property type="entry name" value="Mannitol_DH_C"/>
</dbReference>
<evidence type="ECO:0000259" key="5">
    <source>
        <dbReference type="Pfam" id="PF08125"/>
    </source>
</evidence>
<dbReference type="Proteomes" id="UP000056750">
    <property type="component" value="Chromosome"/>
</dbReference>
<dbReference type="InterPro" id="IPR000669">
    <property type="entry name" value="Mannitol_DH"/>
</dbReference>
<evidence type="ECO:0000313" key="9">
    <source>
        <dbReference type="Proteomes" id="UP001170717"/>
    </source>
</evidence>
<dbReference type="Pfam" id="PF08125">
    <property type="entry name" value="Mannitol_dh_C"/>
    <property type="match status" value="1"/>
</dbReference>
<dbReference type="SUPFAM" id="SSF48179">
    <property type="entry name" value="6-phosphogluconate dehydrogenase C-terminal domain-like"/>
    <property type="match status" value="1"/>
</dbReference>
<dbReference type="GO" id="GO:0016616">
    <property type="term" value="F:oxidoreductase activity, acting on the CH-OH group of donors, NAD or NADP as acceptor"/>
    <property type="evidence" value="ECO:0007669"/>
    <property type="project" value="TreeGrafter"/>
</dbReference>
<dbReference type="FunFam" id="3.40.50.720:FF:000129">
    <property type="entry name" value="D-mannonate oxidoreductase"/>
    <property type="match status" value="1"/>
</dbReference>
<dbReference type="PANTHER" id="PTHR43362">
    <property type="entry name" value="MANNITOL DEHYDROGENASE DSF1-RELATED"/>
    <property type="match status" value="1"/>
</dbReference>